<dbReference type="PANTHER" id="PTHR43092:SF2">
    <property type="entry name" value="HERCYNYLCYSTEINE SULFOXIDE LYASE"/>
    <property type="match status" value="1"/>
</dbReference>
<keyword evidence="1" id="KW-0663">Pyridoxal phosphate</keyword>
<dbReference type="InterPro" id="IPR015424">
    <property type="entry name" value="PyrdxlP-dep_Trfase"/>
</dbReference>
<dbReference type="Gene3D" id="3.40.640.10">
    <property type="entry name" value="Type I PLP-dependent aspartate aminotransferase-like (Major domain)"/>
    <property type="match status" value="1"/>
</dbReference>
<name>A0A6A4I3C7_9AGAR</name>
<gene>
    <name evidence="2" type="ORF">BT96DRAFT_972778</name>
</gene>
<dbReference type="PANTHER" id="PTHR43092">
    <property type="entry name" value="L-CYSTEINE DESULFHYDRASE"/>
    <property type="match status" value="1"/>
</dbReference>
<evidence type="ECO:0000313" key="2">
    <source>
        <dbReference type="EMBL" id="KAE9404941.1"/>
    </source>
</evidence>
<dbReference type="EMBL" id="ML769412">
    <property type="protein sequence ID" value="KAE9404941.1"/>
    <property type="molecule type" value="Genomic_DNA"/>
</dbReference>
<dbReference type="Proteomes" id="UP000799118">
    <property type="component" value="Unassembled WGS sequence"/>
</dbReference>
<dbReference type="OrthoDB" id="5978656at2759"/>
<reference evidence="2" key="1">
    <citation type="journal article" date="2019" name="Environ. Microbiol.">
        <title>Fungal ecological strategies reflected in gene transcription - a case study of two litter decomposers.</title>
        <authorList>
            <person name="Barbi F."/>
            <person name="Kohler A."/>
            <person name="Barry K."/>
            <person name="Baskaran P."/>
            <person name="Daum C."/>
            <person name="Fauchery L."/>
            <person name="Ihrmark K."/>
            <person name="Kuo A."/>
            <person name="LaButti K."/>
            <person name="Lipzen A."/>
            <person name="Morin E."/>
            <person name="Grigoriev I.V."/>
            <person name="Henrissat B."/>
            <person name="Lindahl B."/>
            <person name="Martin F."/>
        </authorList>
    </citation>
    <scope>NUCLEOTIDE SEQUENCE</scope>
    <source>
        <strain evidence="2">JB14</strain>
    </source>
</reference>
<protein>
    <recommendedName>
        <fullName evidence="4">PLP-dependent transferase</fullName>
    </recommendedName>
</protein>
<evidence type="ECO:0000256" key="1">
    <source>
        <dbReference type="ARBA" id="ARBA00022898"/>
    </source>
</evidence>
<dbReference type="AlphaFoldDB" id="A0A6A4I3C7"/>
<accession>A0A6A4I3C7</accession>
<keyword evidence="3" id="KW-1185">Reference proteome</keyword>
<evidence type="ECO:0000313" key="3">
    <source>
        <dbReference type="Proteomes" id="UP000799118"/>
    </source>
</evidence>
<evidence type="ECO:0008006" key="4">
    <source>
        <dbReference type="Google" id="ProtNLM"/>
    </source>
</evidence>
<sequence length="396" mass="45314">MILGSTLDTILSDFPSRNSNFKHWRGFECLFSPLASETPATVSLNAHLAASYDVDRFEVFEDVLGRCKLTSKFRFGADAPALKYAKPDKDPISEAQNRAQQEIPGAFLGRGTGTLSGTFGRLDLYQKDSPKSLNLVELVVDEAHSASEWGKYFCPEYAELALEPVTLGQILKPNKFFQQHASKFARKFLPYLSFQEGYLNLNNFGDHFQIVLVLSLFVLQDHTALFQKLSLKRAMLIQWQERNTDYYYRIGFIQPSDQCPGEASQVRWYLERQRGCHSWQHVLWHRAVPQYIQDVTPGIQIFEFQLLFPTTRKAVLEGWKKHLDNIIAIVDSIVANPAAAMPWKETVAICKDAGIWTIVDEFKTVSTTCFFVQSSNCYKWFNAKRGCAFLYHRRSC</sequence>
<dbReference type="InterPro" id="IPR015421">
    <property type="entry name" value="PyrdxlP-dep_Trfase_major"/>
</dbReference>
<proteinExistence type="predicted"/>
<organism evidence="2 3">
    <name type="scientific">Gymnopus androsaceus JB14</name>
    <dbReference type="NCBI Taxonomy" id="1447944"/>
    <lineage>
        <taxon>Eukaryota</taxon>
        <taxon>Fungi</taxon>
        <taxon>Dikarya</taxon>
        <taxon>Basidiomycota</taxon>
        <taxon>Agaricomycotina</taxon>
        <taxon>Agaricomycetes</taxon>
        <taxon>Agaricomycetidae</taxon>
        <taxon>Agaricales</taxon>
        <taxon>Marasmiineae</taxon>
        <taxon>Omphalotaceae</taxon>
        <taxon>Gymnopus</taxon>
    </lineage>
</organism>
<dbReference type="SUPFAM" id="SSF53383">
    <property type="entry name" value="PLP-dependent transferases"/>
    <property type="match status" value="1"/>
</dbReference>